<name>A0A9U8EGF0_BIOGL</name>
<evidence type="ECO:0000313" key="3">
    <source>
        <dbReference type="RefSeq" id="XP_013085537.2"/>
    </source>
</evidence>
<feature type="compositionally biased region" description="Low complexity" evidence="1">
    <location>
        <begin position="17"/>
        <end position="26"/>
    </location>
</feature>
<dbReference type="AlphaFoldDB" id="A0A9U8EGF0"/>
<dbReference type="OrthoDB" id="6115013at2759"/>
<gene>
    <name evidence="3" type="primary">LOC106070240</name>
</gene>
<dbReference type="Proteomes" id="UP001165740">
    <property type="component" value="Chromosome 12"/>
</dbReference>
<dbReference type="RefSeq" id="XP_013085537.2">
    <property type="nucleotide sequence ID" value="XM_013230083.2"/>
</dbReference>
<evidence type="ECO:0000313" key="2">
    <source>
        <dbReference type="Proteomes" id="UP001165740"/>
    </source>
</evidence>
<sequence>MDTKFTEAFTTTTNFGATTNVGATTNPPSAVPPPYTDAPPEYSEYVRESYIHATYMPPPAQSDLNLNAASGHQASAAIYHEQQQPSYPQQQTAAFGFQRQTAVYGIPQQITALAPQPPVVYGLQTHTVQALPNRYSSHITVETQQPGTTVVMSNTAPVTQISETKSIGRRKTLTHVTDLNTGKEYNIVKKESRTGRRSKEIIREVGGPTTIIKQTPFRTIVKQR</sequence>
<dbReference type="KEGG" id="bgt:106070240"/>
<protein>
    <submittedName>
        <fullName evidence="3">Uncharacterized protein LOC106070240</fullName>
    </submittedName>
</protein>
<accession>A0A9U8EGF0</accession>
<reference evidence="3" key="1">
    <citation type="submission" date="2025-08" db="UniProtKB">
        <authorList>
            <consortium name="RefSeq"/>
        </authorList>
    </citation>
    <scope>IDENTIFICATION</scope>
</reference>
<dbReference type="GeneID" id="106070240"/>
<organism evidence="2 3">
    <name type="scientific">Biomphalaria glabrata</name>
    <name type="common">Bloodfluke planorb</name>
    <name type="synonym">Freshwater snail</name>
    <dbReference type="NCBI Taxonomy" id="6526"/>
    <lineage>
        <taxon>Eukaryota</taxon>
        <taxon>Metazoa</taxon>
        <taxon>Spiralia</taxon>
        <taxon>Lophotrochozoa</taxon>
        <taxon>Mollusca</taxon>
        <taxon>Gastropoda</taxon>
        <taxon>Heterobranchia</taxon>
        <taxon>Euthyneura</taxon>
        <taxon>Panpulmonata</taxon>
        <taxon>Hygrophila</taxon>
        <taxon>Lymnaeoidea</taxon>
        <taxon>Planorbidae</taxon>
        <taxon>Biomphalaria</taxon>
    </lineage>
</organism>
<feature type="region of interest" description="Disordered" evidence="1">
    <location>
        <begin position="17"/>
        <end position="36"/>
    </location>
</feature>
<keyword evidence="2" id="KW-1185">Reference proteome</keyword>
<proteinExistence type="predicted"/>
<evidence type="ECO:0000256" key="1">
    <source>
        <dbReference type="SAM" id="MobiDB-lite"/>
    </source>
</evidence>